<dbReference type="EMBL" id="PSZD01000003">
    <property type="protein sequence ID" value="PPJ31440.1"/>
    <property type="molecule type" value="Genomic_DNA"/>
</dbReference>
<reference evidence="2 3" key="1">
    <citation type="submission" date="2018-02" db="EMBL/GenBank/DDBJ databases">
        <title>8 Nocardia nova and 1 Nocardia cyriacigeorgica strain used for evolution to TMP-SMX.</title>
        <authorList>
            <person name="Mehta H."/>
            <person name="Weng J."/>
            <person name="Shamoo Y."/>
        </authorList>
    </citation>
    <scope>NUCLEOTIDE SEQUENCE [LARGE SCALE GENOMIC DNA]</scope>
    <source>
        <strain evidence="2 3">BAA2227</strain>
    </source>
</reference>
<protein>
    <recommendedName>
        <fullName evidence="1">ParB-like N-terminal domain-containing protein</fullName>
    </recommendedName>
</protein>
<dbReference type="Gene3D" id="3.90.1530.10">
    <property type="entry name" value="Conserved hypothetical protein from pyrococcus furiosus pfu- 392566-001, ParB domain"/>
    <property type="match status" value="1"/>
</dbReference>
<proteinExistence type="predicted"/>
<dbReference type="AlphaFoldDB" id="A0A2S6ACF4"/>
<sequence>MSAQRKANVGAVVPLTSDACYRVELQRLLPADSPRSTGEDRRHIVRLAESESQWPPILVHRATMRVIDGMHRVHAARMKGMTHIEVLFFDGSAAEAFLRGVESNVVHGLPLTLPDRKAAAERILESMPELSDRTIATSTGLSSKTVARIRLRSTGEIPRSNIRIGADGRSRPLDSSRRRQQVIELLTASPDMPLRALAAAADVSVSTAHAIRKKMRERLCSDGDTAEGPDTNALLLQKLTRDPAMRASQQGRDLLRWLHSHSMNRKMWPRVAEAVPPHLAATVAELASRNAREWRAFADRIQSSDTAI</sequence>
<dbReference type="SMART" id="SM00470">
    <property type="entry name" value="ParB"/>
    <property type="match status" value="1"/>
</dbReference>
<dbReference type="SUPFAM" id="SSF110849">
    <property type="entry name" value="ParB/Sulfiredoxin"/>
    <property type="match status" value="1"/>
</dbReference>
<evidence type="ECO:0000259" key="1">
    <source>
        <dbReference type="SMART" id="SM00470"/>
    </source>
</evidence>
<dbReference type="InterPro" id="IPR036086">
    <property type="entry name" value="ParB/Sulfiredoxin_sf"/>
</dbReference>
<accession>A0A2S6ACF4</accession>
<name>A0A2S6ACF4_9NOCA</name>
<keyword evidence="3" id="KW-1185">Reference proteome</keyword>
<evidence type="ECO:0000313" key="2">
    <source>
        <dbReference type="EMBL" id="PPJ31440.1"/>
    </source>
</evidence>
<gene>
    <name evidence="2" type="ORF">C5F51_06850</name>
</gene>
<feature type="domain" description="ParB-like N-terminal" evidence="1">
    <location>
        <begin position="21"/>
        <end position="105"/>
    </location>
</feature>
<dbReference type="Proteomes" id="UP000238356">
    <property type="component" value="Unassembled WGS sequence"/>
</dbReference>
<evidence type="ECO:0000313" key="3">
    <source>
        <dbReference type="Proteomes" id="UP000238356"/>
    </source>
</evidence>
<dbReference type="InterPro" id="IPR003115">
    <property type="entry name" value="ParB_N"/>
</dbReference>
<comment type="caution">
    <text evidence="2">The sequence shown here is derived from an EMBL/GenBank/DDBJ whole genome shotgun (WGS) entry which is preliminary data.</text>
</comment>
<dbReference type="RefSeq" id="WP_063910769.1">
    <property type="nucleotide sequence ID" value="NZ_JAUJFK010000007.1"/>
</dbReference>
<organism evidence="2 3">
    <name type="scientific">Nocardia nova</name>
    <dbReference type="NCBI Taxonomy" id="37330"/>
    <lineage>
        <taxon>Bacteria</taxon>
        <taxon>Bacillati</taxon>
        <taxon>Actinomycetota</taxon>
        <taxon>Actinomycetes</taxon>
        <taxon>Mycobacteriales</taxon>
        <taxon>Nocardiaceae</taxon>
        <taxon>Nocardia</taxon>
    </lineage>
</organism>